<dbReference type="Pfam" id="PF00171">
    <property type="entry name" value="Aldedh"/>
    <property type="match status" value="1"/>
</dbReference>
<dbReference type="PANTHER" id="PTHR42804:SF1">
    <property type="entry name" value="ALDEHYDE DEHYDROGENASE-RELATED"/>
    <property type="match status" value="1"/>
</dbReference>
<evidence type="ECO:0000256" key="2">
    <source>
        <dbReference type="ARBA" id="ARBA00023002"/>
    </source>
</evidence>
<dbReference type="Gene3D" id="3.40.605.10">
    <property type="entry name" value="Aldehyde Dehydrogenase, Chain A, domain 1"/>
    <property type="match status" value="1"/>
</dbReference>
<evidence type="ECO:0000256" key="3">
    <source>
        <dbReference type="PROSITE-ProRule" id="PRU10007"/>
    </source>
</evidence>
<dbReference type="PROSITE" id="PS00687">
    <property type="entry name" value="ALDEHYDE_DEHYDR_GLU"/>
    <property type="match status" value="1"/>
</dbReference>
<dbReference type="FunFam" id="3.40.605.10:FF:000007">
    <property type="entry name" value="NAD/NADP-dependent betaine aldehyde dehydrogenase"/>
    <property type="match status" value="1"/>
</dbReference>
<protein>
    <submittedName>
        <fullName evidence="6">Putative aldehyde dehydrogenase</fullName>
    </submittedName>
</protein>
<dbReference type="CDD" id="cd07139">
    <property type="entry name" value="ALDH_AldA-Rv0768"/>
    <property type="match status" value="1"/>
</dbReference>
<evidence type="ECO:0000256" key="1">
    <source>
        <dbReference type="ARBA" id="ARBA00009986"/>
    </source>
</evidence>
<sequence length="481" mass="51751">MTSDFVEHQNLFIGGKWRRPHSTKRIRVVSANTERIIGSVPHANGTDVDTAVTAARAAFCDPSGWASHKPEDRAQVLRRFADALDRRASRIAPLVSDQSGMPIHLARESEAVWPGYLLRYYADLLDGEVGDQDEERAVSLLRRVPVGVVAAVVPWNSPIFMAVLKLAPALAAGCTVVLKPAPETVLDSVLLVEAALEAGLPDGALNVVWGERGTGAYLISHPEVDKVSFTGSTASGRWIGEVCGRLLRPVSMELSGKSAALVLEDADLDLVRLGDDLAAAFYGNSGQTCFLTARVLAPRRRYDEVVELVTTLARSIPVGNSLEPGMIVGPLVSARQRDRVEGYIAKGREEGARLVTGGGRPMGLQQGWFVEPTVFADVDNDSVIASEEILGPVVTITPHDGDEDAVRLANDSAYGLAATIWTGDIGRGLQVARKLETGSVGINGYYPDFTSPTTMIKASGVGLRFGPEALLSYWRYQAVYY</sequence>
<evidence type="ECO:0000313" key="6">
    <source>
        <dbReference type="EMBL" id="BBA96905.1"/>
    </source>
</evidence>
<reference evidence="6 7" key="2">
    <citation type="journal article" date="2011" name="J. Antibiot.">
        <title>Furaquinocins I and J: novel polyketide isoprenoid hybrid compounds from Streptomyces reveromyceticus SN-593.</title>
        <authorList>
            <person name="Panthee S."/>
            <person name="Takahashi S."/>
            <person name="Takagi H."/>
            <person name="Nogawa T."/>
            <person name="Oowada E."/>
            <person name="Uramoto M."/>
            <person name="Osada H."/>
        </authorList>
    </citation>
    <scope>NUCLEOTIDE SEQUENCE [LARGE SCALE GENOMIC DNA]</scope>
    <source>
        <strain evidence="6 7">SN-593</strain>
    </source>
</reference>
<gene>
    <name evidence="6" type="ORF">RVR_2413</name>
</gene>
<dbReference type="InterPro" id="IPR015590">
    <property type="entry name" value="Aldehyde_DH_dom"/>
</dbReference>
<dbReference type="InterPro" id="IPR029510">
    <property type="entry name" value="Ald_DH_CS_GLU"/>
</dbReference>
<evidence type="ECO:0000313" key="7">
    <source>
        <dbReference type="Proteomes" id="UP000595703"/>
    </source>
</evidence>
<dbReference type="Gene3D" id="3.40.309.10">
    <property type="entry name" value="Aldehyde Dehydrogenase, Chain A, domain 2"/>
    <property type="match status" value="1"/>
</dbReference>
<organism evidence="6 7">
    <name type="scientific">Actinacidiphila reveromycinica</name>
    <dbReference type="NCBI Taxonomy" id="659352"/>
    <lineage>
        <taxon>Bacteria</taxon>
        <taxon>Bacillati</taxon>
        <taxon>Actinomycetota</taxon>
        <taxon>Actinomycetes</taxon>
        <taxon>Kitasatosporales</taxon>
        <taxon>Streptomycetaceae</taxon>
        <taxon>Actinacidiphila</taxon>
    </lineage>
</organism>
<keyword evidence="7" id="KW-1185">Reference proteome</keyword>
<dbReference type="EMBL" id="AP018365">
    <property type="protein sequence ID" value="BBA96905.1"/>
    <property type="molecule type" value="Genomic_DNA"/>
</dbReference>
<feature type="active site" evidence="3">
    <location>
        <position position="253"/>
    </location>
</feature>
<proteinExistence type="inferred from homology"/>
<dbReference type="InterPro" id="IPR016161">
    <property type="entry name" value="Ald_DH/histidinol_DH"/>
</dbReference>
<reference evidence="6 7" key="3">
    <citation type="journal article" date="2011" name="Nat. Chem. Biol.">
        <title>Reveromycin A biosynthesis uses RevG and RevJ for stereospecific spiroacetal formation.</title>
        <authorList>
            <person name="Takahashi S."/>
            <person name="Toyoda A."/>
            <person name="Sekiyama Y."/>
            <person name="Takagi H."/>
            <person name="Nogawa T."/>
            <person name="Uramoto M."/>
            <person name="Suzuki R."/>
            <person name="Koshino H."/>
            <person name="Kumano T."/>
            <person name="Panthee S."/>
            <person name="Dairi T."/>
            <person name="Ishikawa J."/>
            <person name="Ikeda H."/>
            <person name="Sakaki Y."/>
            <person name="Osada H."/>
        </authorList>
    </citation>
    <scope>NUCLEOTIDE SEQUENCE [LARGE SCALE GENOMIC DNA]</scope>
    <source>
        <strain evidence="6 7">SN-593</strain>
    </source>
</reference>
<dbReference type="AlphaFoldDB" id="A0A7U3VMR9"/>
<dbReference type="InterPro" id="IPR016163">
    <property type="entry name" value="Ald_DH_C"/>
</dbReference>
<evidence type="ECO:0000259" key="5">
    <source>
        <dbReference type="Pfam" id="PF00171"/>
    </source>
</evidence>
<accession>A0A7U3VMR9</accession>
<feature type="domain" description="Aldehyde dehydrogenase" evidence="5">
    <location>
        <begin position="17"/>
        <end position="479"/>
    </location>
</feature>
<dbReference type="KEGG" id="arev:RVR_2413"/>
<name>A0A7U3VMR9_9ACTN</name>
<dbReference type="Proteomes" id="UP000595703">
    <property type="component" value="Chromosome"/>
</dbReference>
<comment type="similarity">
    <text evidence="1 4">Belongs to the aldehyde dehydrogenase family.</text>
</comment>
<dbReference type="PANTHER" id="PTHR42804">
    <property type="entry name" value="ALDEHYDE DEHYDROGENASE"/>
    <property type="match status" value="1"/>
</dbReference>
<dbReference type="RefSeq" id="WP_202233269.1">
    <property type="nucleotide sequence ID" value="NZ_AP018365.1"/>
</dbReference>
<reference evidence="6 7" key="4">
    <citation type="journal article" date="2020" name="Sci. Rep.">
        <title>beta-carboline chemical signals induce reveromycin production through a LuxR family regulator in Streptomyces sp. SN-593.</title>
        <authorList>
            <person name="Panthee S."/>
            <person name="Kito N."/>
            <person name="Hayashi T."/>
            <person name="Shimizu T."/>
            <person name="Ishikawa J."/>
            <person name="Hamamoto H."/>
            <person name="Osada H."/>
            <person name="Takahashi S."/>
        </authorList>
    </citation>
    <scope>NUCLEOTIDE SEQUENCE [LARGE SCALE GENOMIC DNA]</scope>
    <source>
        <strain evidence="6 7">SN-593</strain>
    </source>
</reference>
<dbReference type="GO" id="GO:0016620">
    <property type="term" value="F:oxidoreductase activity, acting on the aldehyde or oxo group of donors, NAD or NADP as acceptor"/>
    <property type="evidence" value="ECO:0007669"/>
    <property type="project" value="InterPro"/>
</dbReference>
<keyword evidence="2 4" id="KW-0560">Oxidoreductase</keyword>
<dbReference type="SUPFAM" id="SSF53720">
    <property type="entry name" value="ALDH-like"/>
    <property type="match status" value="1"/>
</dbReference>
<dbReference type="InterPro" id="IPR016162">
    <property type="entry name" value="Ald_DH_N"/>
</dbReference>
<evidence type="ECO:0000256" key="4">
    <source>
        <dbReference type="RuleBase" id="RU003345"/>
    </source>
</evidence>
<reference evidence="6 7" key="1">
    <citation type="journal article" date="2010" name="J. Bacteriol.">
        <title>Biochemical characterization of a novel indole prenyltransferase from Streptomyces sp. SN-593.</title>
        <authorList>
            <person name="Takahashi S."/>
            <person name="Takagi H."/>
            <person name="Toyoda A."/>
            <person name="Uramoto M."/>
            <person name="Nogawa T."/>
            <person name="Ueki M."/>
            <person name="Sakaki Y."/>
            <person name="Osada H."/>
        </authorList>
    </citation>
    <scope>NUCLEOTIDE SEQUENCE [LARGE SCALE GENOMIC DNA]</scope>
    <source>
        <strain evidence="6 7">SN-593</strain>
    </source>
</reference>